<keyword evidence="2" id="KW-1185">Reference proteome</keyword>
<dbReference type="EMBL" id="CP036272">
    <property type="protein sequence ID" value="QDT60672.1"/>
    <property type="molecule type" value="Genomic_DNA"/>
</dbReference>
<sequence>MVSMSAFFRFCPVFRGVCEFGTARSRSSFLWSGRYLGYGVGGEFGSWGEISLFLRFSVGLG</sequence>
<evidence type="ECO:0000313" key="1">
    <source>
        <dbReference type="EMBL" id="QDT60672.1"/>
    </source>
</evidence>
<dbReference type="Proteomes" id="UP000315003">
    <property type="component" value="Chromosome"/>
</dbReference>
<dbReference type="AlphaFoldDB" id="A0A517SX08"/>
<reference evidence="1 2" key="1">
    <citation type="submission" date="2019-02" db="EMBL/GenBank/DDBJ databases">
        <title>Deep-cultivation of Planctomycetes and their phenomic and genomic characterization uncovers novel biology.</title>
        <authorList>
            <person name="Wiegand S."/>
            <person name="Jogler M."/>
            <person name="Boedeker C."/>
            <person name="Pinto D."/>
            <person name="Vollmers J."/>
            <person name="Rivas-Marin E."/>
            <person name="Kohn T."/>
            <person name="Peeters S.H."/>
            <person name="Heuer A."/>
            <person name="Rast P."/>
            <person name="Oberbeckmann S."/>
            <person name="Bunk B."/>
            <person name="Jeske O."/>
            <person name="Meyerdierks A."/>
            <person name="Storesund J.E."/>
            <person name="Kallscheuer N."/>
            <person name="Luecker S."/>
            <person name="Lage O.M."/>
            <person name="Pohl T."/>
            <person name="Merkel B.J."/>
            <person name="Hornburger P."/>
            <person name="Mueller R.-W."/>
            <person name="Bruemmer F."/>
            <person name="Labrenz M."/>
            <person name="Spormann A.M."/>
            <person name="Op den Camp H."/>
            <person name="Overmann J."/>
            <person name="Amann R."/>
            <person name="Jetten M.S.M."/>
            <person name="Mascher T."/>
            <person name="Medema M.H."/>
            <person name="Devos D.P."/>
            <person name="Kaster A.-K."/>
            <person name="Ovreas L."/>
            <person name="Rohde M."/>
            <person name="Galperin M.Y."/>
            <person name="Jogler C."/>
        </authorList>
    </citation>
    <scope>NUCLEOTIDE SEQUENCE [LARGE SCALE GENOMIC DNA]</scope>
    <source>
        <strain evidence="1 2">SV_7m_r</strain>
    </source>
</reference>
<evidence type="ECO:0000313" key="2">
    <source>
        <dbReference type="Proteomes" id="UP000315003"/>
    </source>
</evidence>
<protein>
    <submittedName>
        <fullName evidence="1">Uncharacterized protein</fullName>
    </submittedName>
</protein>
<name>A0A517SX08_9BACT</name>
<gene>
    <name evidence="1" type="ORF">SV7mr_31960</name>
</gene>
<organism evidence="1 2">
    <name type="scientific">Stieleria bergensis</name>
    <dbReference type="NCBI Taxonomy" id="2528025"/>
    <lineage>
        <taxon>Bacteria</taxon>
        <taxon>Pseudomonadati</taxon>
        <taxon>Planctomycetota</taxon>
        <taxon>Planctomycetia</taxon>
        <taxon>Pirellulales</taxon>
        <taxon>Pirellulaceae</taxon>
        <taxon>Stieleria</taxon>
    </lineage>
</organism>
<proteinExistence type="predicted"/>
<accession>A0A517SX08</accession>